<dbReference type="KEGG" id="glt:GlitD10_1017.1"/>
<keyword evidence="1" id="KW-0489">Methyltransferase</keyword>
<dbReference type="Proteomes" id="UP000180235">
    <property type="component" value="Chromosome"/>
</dbReference>
<dbReference type="Gene3D" id="3.40.50.150">
    <property type="entry name" value="Vaccinia Virus protein VP39"/>
    <property type="match status" value="1"/>
</dbReference>
<name>A0A1J0ABN3_9CYAN</name>
<evidence type="ECO:0000313" key="2">
    <source>
        <dbReference type="Proteomes" id="UP000180235"/>
    </source>
</evidence>
<keyword evidence="2" id="KW-1185">Reference proteome</keyword>
<organism evidence="1 2">
    <name type="scientific">Gloeomargarita lithophora Alchichica-D10</name>
    <dbReference type="NCBI Taxonomy" id="1188229"/>
    <lineage>
        <taxon>Bacteria</taxon>
        <taxon>Bacillati</taxon>
        <taxon>Cyanobacteriota</taxon>
        <taxon>Cyanophyceae</taxon>
        <taxon>Gloeomargaritales</taxon>
        <taxon>Gloeomargaritaceae</taxon>
        <taxon>Gloeomargarita</taxon>
    </lineage>
</organism>
<keyword evidence="1" id="KW-0808">Transferase</keyword>
<dbReference type="GO" id="GO:0032259">
    <property type="term" value="P:methylation"/>
    <property type="evidence" value="ECO:0007669"/>
    <property type="project" value="UniProtKB-KW"/>
</dbReference>
<feature type="non-terminal residue" evidence="1">
    <location>
        <position position="256"/>
    </location>
</feature>
<protein>
    <submittedName>
        <fullName evidence="1">Methyltransferase domain family</fullName>
    </submittedName>
</protein>
<dbReference type="EMBL" id="CP017675">
    <property type="protein sequence ID" value="APB33336.1"/>
    <property type="molecule type" value="Genomic_DNA"/>
</dbReference>
<dbReference type="InterPro" id="IPR029063">
    <property type="entry name" value="SAM-dependent_MTases_sf"/>
</dbReference>
<dbReference type="SUPFAM" id="SSF53335">
    <property type="entry name" value="S-adenosyl-L-methionine-dependent methyltransferases"/>
    <property type="match status" value="1"/>
</dbReference>
<reference evidence="1 2" key="1">
    <citation type="submission" date="2016-10" db="EMBL/GenBank/DDBJ databases">
        <title>Description of Gloeomargarita lithophora gen. nov., sp. nov., a thylakoid-bearing basal-branching cyanobacterium with intracellular carbonates, and proposal for Gloeomargaritales ord. nov.</title>
        <authorList>
            <person name="Moreira D."/>
            <person name="Tavera R."/>
            <person name="Benzerara K."/>
            <person name="Skouri-Panet F."/>
            <person name="Couradeau E."/>
            <person name="Gerard E."/>
            <person name="Loussert C."/>
            <person name="Novelo E."/>
            <person name="Zivanovic Y."/>
            <person name="Lopez-Garcia P."/>
        </authorList>
    </citation>
    <scope>NUCLEOTIDE SEQUENCE [LARGE SCALE GENOMIC DNA]</scope>
    <source>
        <strain evidence="1 2">D10</strain>
    </source>
</reference>
<sequence>VGELGLVFDYINCDEVLYLMPDPIATLTVLKQVLKPQGILRVNVHNQYQRQLYFQAQEFFGLLGLMQDNPEEFELKTVQEIMEQLVDKCDLKRVTWNKSYEGELNDKISEFILMNCLLQGDKGFTIPQIFEYLEGADLEFVEMVNWPKWRLKSLFKDPKNLPTVLSLAVEEATQAEILHLVNLLHGGERLLDLWCGHPNGELPIVPQGQAMVSFHPQLRNKEVQEVWQAHLQGGRPLILSKYLRLPAQGPLQTEQA</sequence>
<dbReference type="GO" id="GO:0008168">
    <property type="term" value="F:methyltransferase activity"/>
    <property type="evidence" value="ECO:0007669"/>
    <property type="project" value="UniProtKB-KW"/>
</dbReference>
<accession>A0A1J0ABN3</accession>
<proteinExistence type="predicted"/>
<gene>
    <name evidence="1" type="ORF">GlitD10_1017</name>
</gene>
<evidence type="ECO:0000313" key="1">
    <source>
        <dbReference type="EMBL" id="APB33336.1"/>
    </source>
</evidence>
<feature type="non-terminal residue" evidence="1">
    <location>
        <position position="1"/>
    </location>
</feature>
<dbReference type="AlphaFoldDB" id="A0A1J0ABN3"/>